<keyword evidence="4" id="KW-1185">Reference proteome</keyword>
<reference evidence="3" key="1">
    <citation type="journal article" date="2023" name="Front. Mar. Sci.">
        <title>A new Merluccius polli reference genome to investigate the effects of global change in West African waters.</title>
        <authorList>
            <person name="Mateo J.L."/>
            <person name="Blanco-Fernandez C."/>
            <person name="Garcia-Vazquez E."/>
            <person name="Machado-Schiaffino G."/>
        </authorList>
    </citation>
    <scope>NUCLEOTIDE SEQUENCE</scope>
    <source>
        <strain evidence="3">C29</strain>
        <tissue evidence="3">Fin</tissue>
    </source>
</reference>
<dbReference type="Proteomes" id="UP001174136">
    <property type="component" value="Unassembled WGS sequence"/>
</dbReference>
<dbReference type="GO" id="GO:0005319">
    <property type="term" value="F:lipid transporter activity"/>
    <property type="evidence" value="ECO:0007669"/>
    <property type="project" value="InterPro"/>
</dbReference>
<dbReference type="SUPFAM" id="SSF56968">
    <property type="entry name" value="Lipovitellin-phosvitin complex, beta-sheet shell regions"/>
    <property type="match status" value="1"/>
</dbReference>
<accession>A0AA47M0M8</accession>
<dbReference type="InterPro" id="IPR015819">
    <property type="entry name" value="Lipid_transp_b-sht_shell"/>
</dbReference>
<dbReference type="AlphaFoldDB" id="A0AA47M0M8"/>
<feature type="domain" description="Vitellinogen beta-sheet shell" evidence="2">
    <location>
        <begin position="17"/>
        <end position="99"/>
    </location>
</feature>
<dbReference type="InterPro" id="IPR015258">
    <property type="entry name" value="Vitellinogen_b-sht_shell"/>
</dbReference>
<evidence type="ECO:0000256" key="1">
    <source>
        <dbReference type="ARBA" id="ARBA00023180"/>
    </source>
</evidence>
<sequence length="120" mass="13193">MRQSTPSRVIRGGPYYEANQAIAWSSRAPWSPMGPPKYVGPGIDRYIPGIALLLAFHEEHHANPIKELSVSVVAASADSIDVSLKFPKYTVYREGIPIPFTVADFQDAELSARNTTLNHA</sequence>
<organism evidence="3 4">
    <name type="scientific">Merluccius polli</name>
    <name type="common">Benguela hake</name>
    <name type="synonym">Merluccius cadenati</name>
    <dbReference type="NCBI Taxonomy" id="89951"/>
    <lineage>
        <taxon>Eukaryota</taxon>
        <taxon>Metazoa</taxon>
        <taxon>Chordata</taxon>
        <taxon>Craniata</taxon>
        <taxon>Vertebrata</taxon>
        <taxon>Euteleostomi</taxon>
        <taxon>Actinopterygii</taxon>
        <taxon>Neopterygii</taxon>
        <taxon>Teleostei</taxon>
        <taxon>Neoteleostei</taxon>
        <taxon>Acanthomorphata</taxon>
        <taxon>Zeiogadaria</taxon>
        <taxon>Gadariae</taxon>
        <taxon>Gadiformes</taxon>
        <taxon>Gadoidei</taxon>
        <taxon>Merlucciidae</taxon>
        <taxon>Merluccius</taxon>
    </lineage>
</organism>
<evidence type="ECO:0000313" key="3">
    <source>
        <dbReference type="EMBL" id="KAK0131502.1"/>
    </source>
</evidence>
<comment type="caution">
    <text evidence="3">The sequence shown here is derived from an EMBL/GenBank/DDBJ whole genome shotgun (WGS) entry which is preliminary data.</text>
</comment>
<protein>
    <submittedName>
        <fullName evidence="3">Vitellogenin-1</fullName>
    </submittedName>
</protein>
<dbReference type="Gene3D" id="2.20.90.10">
    <property type="entry name" value="Vitellinogen, beta-sheet shell domain"/>
    <property type="match status" value="1"/>
</dbReference>
<gene>
    <name evidence="3" type="primary">VTG1</name>
    <name evidence="3" type="ORF">N1851_033800</name>
</gene>
<proteinExistence type="predicted"/>
<dbReference type="EMBL" id="JAOPHQ010006541">
    <property type="protein sequence ID" value="KAK0131502.1"/>
    <property type="molecule type" value="Genomic_DNA"/>
</dbReference>
<dbReference type="SMART" id="SM01170">
    <property type="entry name" value="DUF1944"/>
    <property type="match status" value="1"/>
</dbReference>
<dbReference type="InterPro" id="IPR037088">
    <property type="entry name" value="Vitellinogen_b-sht_shell_sf"/>
</dbReference>
<name>A0AA47M0M8_MERPO</name>
<evidence type="ECO:0000259" key="2">
    <source>
        <dbReference type="SMART" id="SM01170"/>
    </source>
</evidence>
<dbReference type="Pfam" id="PF09175">
    <property type="entry name" value="Vit_b-sht_shell"/>
    <property type="match status" value="1"/>
</dbReference>
<keyword evidence="1" id="KW-0325">Glycoprotein</keyword>
<evidence type="ECO:0000313" key="4">
    <source>
        <dbReference type="Proteomes" id="UP001174136"/>
    </source>
</evidence>